<dbReference type="GO" id="GO:0010332">
    <property type="term" value="P:response to gamma radiation"/>
    <property type="evidence" value="ECO:0007669"/>
    <property type="project" value="UniProtKB-ARBA"/>
</dbReference>
<dbReference type="FunFam" id="1.10.472.10:FF:000001">
    <property type="entry name" value="G2/mitotic-specific cyclin"/>
    <property type="match status" value="1"/>
</dbReference>
<reference evidence="8" key="1">
    <citation type="submission" date="2022-03" db="EMBL/GenBank/DDBJ databases">
        <title>A functionally conserved STORR gene fusion in Papaver species that diverged 16.8 million years ago.</title>
        <authorList>
            <person name="Catania T."/>
        </authorList>
    </citation>
    <scope>NUCLEOTIDE SEQUENCE</scope>
    <source>
        <strain evidence="8">S-191538</strain>
    </source>
</reference>
<evidence type="ECO:0000256" key="2">
    <source>
        <dbReference type="ARBA" id="ARBA00022618"/>
    </source>
</evidence>
<dbReference type="PANTHER" id="PTHR10177">
    <property type="entry name" value="CYCLINS"/>
    <property type="match status" value="1"/>
</dbReference>
<evidence type="ECO:0000256" key="3">
    <source>
        <dbReference type="ARBA" id="ARBA00023127"/>
    </source>
</evidence>
<evidence type="ECO:0000313" key="9">
    <source>
        <dbReference type="Proteomes" id="UP001177140"/>
    </source>
</evidence>
<evidence type="ECO:0000256" key="4">
    <source>
        <dbReference type="ARBA" id="ARBA00023306"/>
    </source>
</evidence>
<dbReference type="AlphaFoldDB" id="A0AA42AQM3"/>
<dbReference type="SUPFAM" id="SSF47954">
    <property type="entry name" value="Cyclin-like"/>
    <property type="match status" value="2"/>
</dbReference>
<keyword evidence="3 5" id="KW-0195">Cyclin</keyword>
<organism evidence="8 9">
    <name type="scientific">Papaver nudicaule</name>
    <name type="common">Iceland poppy</name>
    <dbReference type="NCBI Taxonomy" id="74823"/>
    <lineage>
        <taxon>Eukaryota</taxon>
        <taxon>Viridiplantae</taxon>
        <taxon>Streptophyta</taxon>
        <taxon>Embryophyta</taxon>
        <taxon>Tracheophyta</taxon>
        <taxon>Spermatophyta</taxon>
        <taxon>Magnoliopsida</taxon>
        <taxon>Ranunculales</taxon>
        <taxon>Papaveraceae</taxon>
        <taxon>Papaveroideae</taxon>
        <taxon>Papaver</taxon>
    </lineage>
</organism>
<dbReference type="SMART" id="SM01332">
    <property type="entry name" value="Cyclin_C"/>
    <property type="match status" value="1"/>
</dbReference>
<dbReference type="InterPro" id="IPR046965">
    <property type="entry name" value="Cyclin_A/B-like"/>
</dbReference>
<feature type="domain" description="Cyclin-like" evidence="6">
    <location>
        <begin position="135"/>
        <end position="216"/>
    </location>
</feature>
<evidence type="ECO:0000259" key="6">
    <source>
        <dbReference type="SMART" id="SM00385"/>
    </source>
</evidence>
<dbReference type="PIRSF" id="PIRSF001771">
    <property type="entry name" value="Cyclin_A_B_D_E"/>
    <property type="match status" value="1"/>
</dbReference>
<dbReference type="Gene3D" id="1.10.472.10">
    <property type="entry name" value="Cyclin-like"/>
    <property type="match status" value="2"/>
</dbReference>
<dbReference type="GO" id="GO:0016538">
    <property type="term" value="F:cyclin-dependent protein serine/threonine kinase regulator activity"/>
    <property type="evidence" value="ECO:0007669"/>
    <property type="project" value="InterPro"/>
</dbReference>
<dbReference type="InterPro" id="IPR039361">
    <property type="entry name" value="Cyclin"/>
</dbReference>
<evidence type="ECO:0000313" key="8">
    <source>
        <dbReference type="EMBL" id="MCL7039522.1"/>
    </source>
</evidence>
<feature type="domain" description="Cyclin C-terminal" evidence="7">
    <location>
        <begin position="225"/>
        <end position="339"/>
    </location>
</feature>
<dbReference type="SMART" id="SM00385">
    <property type="entry name" value="CYCLIN"/>
    <property type="match status" value="2"/>
</dbReference>
<comment type="similarity">
    <text evidence="1">Belongs to the cyclin family. Cyclin AB subfamily.</text>
</comment>
<dbReference type="InterPro" id="IPR004367">
    <property type="entry name" value="Cyclin_C-dom"/>
</dbReference>
<keyword evidence="2" id="KW-0132">Cell division</keyword>
<comment type="caution">
    <text evidence="8">The sequence shown here is derived from an EMBL/GenBank/DDBJ whole genome shotgun (WGS) entry which is preliminary data.</text>
</comment>
<feature type="domain" description="Cyclin-like" evidence="6">
    <location>
        <begin position="229"/>
        <end position="311"/>
    </location>
</feature>
<keyword evidence="4" id="KW-0131">Cell cycle</keyword>
<dbReference type="InterPro" id="IPR006671">
    <property type="entry name" value="Cyclin_N"/>
</dbReference>
<dbReference type="InterPro" id="IPR036915">
    <property type="entry name" value="Cyclin-like_sf"/>
</dbReference>
<dbReference type="GO" id="GO:0044772">
    <property type="term" value="P:mitotic cell cycle phase transition"/>
    <property type="evidence" value="ECO:0007669"/>
    <property type="project" value="InterPro"/>
</dbReference>
<evidence type="ECO:0000256" key="1">
    <source>
        <dbReference type="ARBA" id="ARBA00006955"/>
    </source>
</evidence>
<evidence type="ECO:0000259" key="7">
    <source>
        <dbReference type="SMART" id="SM01332"/>
    </source>
</evidence>
<dbReference type="EMBL" id="JAJJMA010202100">
    <property type="protein sequence ID" value="MCL7039522.1"/>
    <property type="molecule type" value="Genomic_DNA"/>
</dbReference>
<gene>
    <name evidence="8" type="ORF">MKW94_006485</name>
</gene>
<name>A0AA42AQM3_PAPNU</name>
<sequence>MGFRAIVNNLQQRDAATKQRITAHGGSDSRRYLGDIGNQATVRGAGSTVLRKPAFVAQNMVTAVKYSKPDNVRNKAGCGVPKESIADIDRADVKNPLAVTEYVEDICKFYKRTESASSQLLPFGITGDMRMILVDWLIEIHMHFQFTPEVLYLAVHIVDQYLAMTLVVEMEEIQLIGITAMFIASKYEEVETPRIDQFAVTYSREQILAMEKSILVKFRWTLPFPNMYHFLVRFIKAAAADKEMENMVFFLAELSLMQYAMVEYCPSMLAASAVYAAQCTLKRTPPWNETLKLHTGYSESQLIDCAKILVSFHSGAVEHQPRTVFRKYSSCAHKLHLHQRMSS</sequence>
<proteinExistence type="inferred from homology"/>
<keyword evidence="9" id="KW-1185">Reference proteome</keyword>
<evidence type="ECO:0000256" key="5">
    <source>
        <dbReference type="RuleBase" id="RU000383"/>
    </source>
</evidence>
<protein>
    <submittedName>
        <fullName evidence="8">Uncharacterized protein</fullName>
    </submittedName>
</protein>
<dbReference type="Proteomes" id="UP001177140">
    <property type="component" value="Unassembled WGS sequence"/>
</dbReference>
<dbReference type="GO" id="GO:0051301">
    <property type="term" value="P:cell division"/>
    <property type="evidence" value="ECO:0007669"/>
    <property type="project" value="UniProtKB-KW"/>
</dbReference>
<dbReference type="Pfam" id="PF02984">
    <property type="entry name" value="Cyclin_C"/>
    <property type="match status" value="1"/>
</dbReference>
<dbReference type="FunFam" id="1.10.472.10:FF:000032">
    <property type="entry name" value="G2/mitotic-specific cyclin-1"/>
    <property type="match status" value="1"/>
</dbReference>
<accession>A0AA42AQM3</accession>
<dbReference type="Pfam" id="PF00134">
    <property type="entry name" value="Cyclin_N"/>
    <property type="match status" value="1"/>
</dbReference>
<dbReference type="InterPro" id="IPR013763">
    <property type="entry name" value="Cyclin-like_dom"/>
</dbReference>